<dbReference type="AlphaFoldDB" id="A0A090QRC9"/>
<dbReference type="SUPFAM" id="SSF54631">
    <property type="entry name" value="CBS-domain pair"/>
    <property type="match status" value="1"/>
</dbReference>
<evidence type="ECO:0000313" key="7">
    <source>
        <dbReference type="Proteomes" id="UP000029227"/>
    </source>
</evidence>
<dbReference type="SMART" id="SM01091">
    <property type="entry name" value="CorC_HlyC"/>
    <property type="match status" value="1"/>
</dbReference>
<dbReference type="Gene3D" id="3.90.1280.20">
    <property type="match status" value="1"/>
</dbReference>
<dbReference type="GO" id="GO:0050660">
    <property type="term" value="F:flavin adenine dinucleotide binding"/>
    <property type="evidence" value="ECO:0007669"/>
    <property type="project" value="InterPro"/>
</dbReference>
<feature type="region of interest" description="Disordered" evidence="4">
    <location>
        <begin position="174"/>
        <end position="224"/>
    </location>
</feature>
<dbReference type="InterPro" id="IPR000644">
    <property type="entry name" value="CBS_dom"/>
</dbReference>
<dbReference type="InterPro" id="IPR046342">
    <property type="entry name" value="CBS_dom_sf"/>
</dbReference>
<gene>
    <name evidence="6" type="ORF">JCM19237_1051</name>
</gene>
<comment type="caution">
    <text evidence="6">The sequence shown here is derived from an EMBL/GenBank/DDBJ whole genome shotgun (WGS) entry which is preliminary data.</text>
</comment>
<dbReference type="PANTHER" id="PTHR22777">
    <property type="entry name" value="HEMOLYSIN-RELATED"/>
    <property type="match status" value="1"/>
</dbReference>
<reference evidence="6 7" key="1">
    <citation type="journal article" date="2014" name="Genome Announc.">
        <title>Draft Genome Sequences of Two Vibrionaceae Species, Vibrio ponticus C121 and Photobacterium aphoticum C119, Isolated as Coral Reef Microbiota.</title>
        <authorList>
            <person name="Al-saari N."/>
            <person name="Meirelles P.M."/>
            <person name="Mino S."/>
            <person name="Suda W."/>
            <person name="Oshima K."/>
            <person name="Hattori M."/>
            <person name="Ohkuma M."/>
            <person name="Thompson F.L."/>
            <person name="Gomez-Gil B."/>
            <person name="Sawabe T."/>
            <person name="Sawabe T."/>
        </authorList>
    </citation>
    <scope>NUCLEOTIDE SEQUENCE [LARGE SCALE GENOMIC DNA]</scope>
    <source>
        <strain evidence="6 7">JCM 19237</strain>
    </source>
</reference>
<dbReference type="Proteomes" id="UP000029227">
    <property type="component" value="Unassembled WGS sequence"/>
</dbReference>
<evidence type="ECO:0000259" key="5">
    <source>
        <dbReference type="PROSITE" id="PS51371"/>
    </source>
</evidence>
<dbReference type="Pfam" id="PF00571">
    <property type="entry name" value="CBS"/>
    <property type="match status" value="1"/>
</dbReference>
<name>A0A090QRC9_9GAMM</name>
<keyword evidence="1" id="KW-0677">Repeat</keyword>
<dbReference type="GO" id="GO:0005886">
    <property type="term" value="C:plasma membrane"/>
    <property type="evidence" value="ECO:0007669"/>
    <property type="project" value="TreeGrafter"/>
</dbReference>
<evidence type="ECO:0000313" key="6">
    <source>
        <dbReference type="EMBL" id="GAL04379.1"/>
    </source>
</evidence>
<dbReference type="EMBL" id="BBMN01000004">
    <property type="protein sequence ID" value="GAL04379.1"/>
    <property type="molecule type" value="Genomic_DNA"/>
</dbReference>
<proteinExistence type="predicted"/>
<dbReference type="PROSITE" id="PS51371">
    <property type="entry name" value="CBS"/>
    <property type="match status" value="1"/>
</dbReference>
<organism evidence="6 7">
    <name type="scientific">Photobacterium aphoticum</name>
    <dbReference type="NCBI Taxonomy" id="754436"/>
    <lineage>
        <taxon>Bacteria</taxon>
        <taxon>Pseudomonadati</taxon>
        <taxon>Pseudomonadota</taxon>
        <taxon>Gammaproteobacteria</taxon>
        <taxon>Vibrionales</taxon>
        <taxon>Vibrionaceae</taxon>
        <taxon>Photobacterium</taxon>
    </lineage>
</organism>
<keyword evidence="2 3" id="KW-0129">CBS domain</keyword>
<dbReference type="Gene3D" id="3.30.465.10">
    <property type="match status" value="1"/>
</dbReference>
<sequence>MITAKQLLHYQQAAPHGDITPFISPVECIPEHWSGSQMLEHFRQTGASMVFVVDEYGDIQGIVTPTDVLEALAGEFRHPDPDDLWSVEQDDGSWSIDALIPILVLQDLLDLKRLPDEQRGGYHTLSGMMMWCLDGIPKEGDCMNWEGWQFEVITLAGNRIDKVWAHRLAGESSLTITDHPSEEEQPADGPTPSMASTVHQPDHHEDTENHPENAPKPRAKAGQK</sequence>
<dbReference type="eggNOG" id="COG1253">
    <property type="taxonomic scope" value="Bacteria"/>
</dbReference>
<evidence type="ECO:0000256" key="4">
    <source>
        <dbReference type="SAM" id="MobiDB-lite"/>
    </source>
</evidence>
<dbReference type="SUPFAM" id="SSF56176">
    <property type="entry name" value="FAD-binding/transporter-associated domain-like"/>
    <property type="match status" value="1"/>
</dbReference>
<evidence type="ECO:0000256" key="3">
    <source>
        <dbReference type="PROSITE-ProRule" id="PRU00703"/>
    </source>
</evidence>
<protein>
    <submittedName>
        <fullName evidence="6">Magnesium and cobalt efflux protein CorC</fullName>
    </submittedName>
</protein>
<dbReference type="Pfam" id="PF03471">
    <property type="entry name" value="CorC_HlyC"/>
    <property type="match status" value="1"/>
</dbReference>
<dbReference type="InterPro" id="IPR036318">
    <property type="entry name" value="FAD-bd_PCMH-like_sf"/>
</dbReference>
<feature type="domain" description="CBS" evidence="5">
    <location>
        <begin position="19"/>
        <end position="81"/>
    </location>
</feature>
<dbReference type="STRING" id="754436.JCM19237_1051"/>
<feature type="compositionally biased region" description="Basic and acidic residues" evidence="4">
    <location>
        <begin position="200"/>
        <end position="215"/>
    </location>
</feature>
<dbReference type="PANTHER" id="PTHR22777:SF17">
    <property type="entry name" value="UPF0053 PROTEIN SLL0260"/>
    <property type="match status" value="1"/>
</dbReference>
<evidence type="ECO:0000256" key="1">
    <source>
        <dbReference type="ARBA" id="ARBA00022737"/>
    </source>
</evidence>
<dbReference type="InterPro" id="IPR016169">
    <property type="entry name" value="FAD-bd_PCMH_sub2"/>
</dbReference>
<evidence type="ECO:0000256" key="2">
    <source>
        <dbReference type="ARBA" id="ARBA00023122"/>
    </source>
</evidence>
<accession>A0A090QRC9</accession>
<dbReference type="InterPro" id="IPR005170">
    <property type="entry name" value="Transptr-assoc_dom"/>
</dbReference>